<evidence type="ECO:0000313" key="8">
    <source>
        <dbReference type="EMBL" id="CAL5226045.1"/>
    </source>
</evidence>
<keyword evidence="3" id="KW-0969">Cilium</keyword>
<feature type="compositionally biased region" description="Basic and acidic residues" evidence="6">
    <location>
        <begin position="296"/>
        <end position="307"/>
    </location>
</feature>
<keyword evidence="4" id="KW-0966">Cell projection</keyword>
<evidence type="ECO:0000256" key="1">
    <source>
        <dbReference type="ARBA" id="ARBA00004138"/>
    </source>
</evidence>
<comment type="caution">
    <text evidence="8">The sequence shown here is derived from an EMBL/GenBank/DDBJ whole genome shotgun (WGS) entry which is preliminary data.</text>
</comment>
<evidence type="ECO:0000256" key="4">
    <source>
        <dbReference type="ARBA" id="ARBA00023273"/>
    </source>
</evidence>
<evidence type="ECO:0000256" key="3">
    <source>
        <dbReference type="ARBA" id="ARBA00023069"/>
    </source>
</evidence>
<feature type="region of interest" description="Disordered" evidence="6">
    <location>
        <begin position="296"/>
        <end position="315"/>
    </location>
</feature>
<reference evidence="8 9" key="1">
    <citation type="submission" date="2024-06" db="EMBL/GenBank/DDBJ databases">
        <authorList>
            <person name="Kraege A."/>
            <person name="Thomma B."/>
        </authorList>
    </citation>
    <scope>NUCLEOTIDE SEQUENCE [LARGE SCALE GENOMIC DNA]</scope>
</reference>
<sequence>MSDAKIDVSRMKGELATKNVELAAAAREAEKLLKDISENTTIAEVEKGKVAVIVDQVSVTAAEIAAVKDDAEKDLAAAKPALDAALSALNSITSKDIIALKALKNPPDIVKRIFDCVLLLRCLPVQRVKWQDIKGSQVLVGNYEEAVKMMGDTNFLSSLTRFPKEAITDETVELLAPYLKAQDFSFESAMKASGNVAGLCNWAEAMCTYHKVAKEVEPKIEALHVAEEQLKIAVKEKDAASGQLLVVQNRLDAMQTDFEAAMRQRQALEDDATTTKKKMEGANALLSALAGEEGRWTEQSKAFDDQVQRLTGPHA</sequence>
<keyword evidence="9" id="KW-1185">Reference proteome</keyword>
<organism evidence="8 9">
    <name type="scientific">Coccomyxa viridis</name>
    <dbReference type="NCBI Taxonomy" id="1274662"/>
    <lineage>
        <taxon>Eukaryota</taxon>
        <taxon>Viridiplantae</taxon>
        <taxon>Chlorophyta</taxon>
        <taxon>core chlorophytes</taxon>
        <taxon>Trebouxiophyceae</taxon>
        <taxon>Trebouxiophyceae incertae sedis</taxon>
        <taxon>Coccomyxaceae</taxon>
        <taxon>Coccomyxa</taxon>
    </lineage>
</organism>
<feature type="coiled-coil region" evidence="5">
    <location>
        <begin position="251"/>
        <end position="278"/>
    </location>
</feature>
<dbReference type="PANTHER" id="PTHR46532:SF4">
    <property type="entry name" value="AAA+ ATPASE DOMAIN-CONTAINING PROTEIN"/>
    <property type="match status" value="1"/>
</dbReference>
<name>A0ABP1G3T9_9CHLO</name>
<dbReference type="EMBL" id="CAXHTA020000015">
    <property type="protein sequence ID" value="CAL5226045.1"/>
    <property type="molecule type" value="Genomic_DNA"/>
</dbReference>
<proteinExistence type="inferred from homology"/>
<dbReference type="InterPro" id="IPR026983">
    <property type="entry name" value="DHC"/>
</dbReference>
<comment type="subcellular location">
    <subcellularLocation>
        <location evidence="1">Cell projection</location>
        <location evidence="1">Cilium</location>
    </subcellularLocation>
</comment>
<dbReference type="PANTHER" id="PTHR46532">
    <property type="entry name" value="MALE FERTILITY FACTOR KL5"/>
    <property type="match status" value="1"/>
</dbReference>
<gene>
    <name evidence="8" type="primary">g8857</name>
    <name evidence="8" type="ORF">VP750_LOCUS7951</name>
</gene>
<dbReference type="Gene3D" id="1.20.920.20">
    <property type="match status" value="1"/>
</dbReference>
<keyword evidence="5" id="KW-0175">Coiled coil</keyword>
<dbReference type="InterPro" id="IPR024743">
    <property type="entry name" value="Dynein_HC_stalk"/>
</dbReference>
<evidence type="ECO:0000256" key="5">
    <source>
        <dbReference type="SAM" id="Coils"/>
    </source>
</evidence>
<evidence type="ECO:0000256" key="6">
    <source>
        <dbReference type="SAM" id="MobiDB-lite"/>
    </source>
</evidence>
<dbReference type="Pfam" id="PF12777">
    <property type="entry name" value="MT"/>
    <property type="match status" value="1"/>
</dbReference>
<dbReference type="Proteomes" id="UP001497392">
    <property type="component" value="Unassembled WGS sequence"/>
</dbReference>
<accession>A0ABP1G3T9</accession>
<evidence type="ECO:0000256" key="2">
    <source>
        <dbReference type="ARBA" id="ARBA00008887"/>
    </source>
</evidence>
<feature type="domain" description="Dynein heavy chain coiled coil stalk" evidence="7">
    <location>
        <begin position="7"/>
        <end position="312"/>
    </location>
</feature>
<protein>
    <submittedName>
        <fullName evidence="8">G8857 protein</fullName>
    </submittedName>
</protein>
<evidence type="ECO:0000259" key="7">
    <source>
        <dbReference type="Pfam" id="PF12777"/>
    </source>
</evidence>
<evidence type="ECO:0000313" key="9">
    <source>
        <dbReference type="Proteomes" id="UP001497392"/>
    </source>
</evidence>
<comment type="similarity">
    <text evidence="2">Belongs to the dynein heavy chain family.</text>
</comment>